<dbReference type="InterPro" id="IPR050083">
    <property type="entry name" value="HtpX_protease"/>
</dbReference>
<comment type="subcellular location">
    <subcellularLocation>
        <location evidence="2">Cell membrane</location>
        <topology evidence="2">Multi-pass membrane protein</topology>
    </subcellularLocation>
</comment>
<gene>
    <name evidence="14" type="ORF">NC998_10735</name>
</gene>
<evidence type="ECO:0000256" key="1">
    <source>
        <dbReference type="ARBA" id="ARBA00001947"/>
    </source>
</evidence>
<evidence type="ECO:0000256" key="3">
    <source>
        <dbReference type="ARBA" id="ARBA00022475"/>
    </source>
</evidence>
<evidence type="ECO:0000256" key="5">
    <source>
        <dbReference type="ARBA" id="ARBA00022692"/>
    </source>
</evidence>
<dbReference type="PANTHER" id="PTHR43221:SF1">
    <property type="entry name" value="PROTEASE HTPX"/>
    <property type="match status" value="1"/>
</dbReference>
<comment type="cofactor">
    <cofactor evidence="1">
        <name>Zn(2+)</name>
        <dbReference type="ChEBI" id="CHEBI:29105"/>
    </cofactor>
</comment>
<dbReference type="InterPro" id="IPR001915">
    <property type="entry name" value="Peptidase_M48"/>
</dbReference>
<dbReference type="Gene3D" id="3.30.2010.10">
    <property type="entry name" value="Metalloproteases ('zincins'), catalytic domain"/>
    <property type="match status" value="1"/>
</dbReference>
<evidence type="ECO:0000256" key="9">
    <source>
        <dbReference type="ARBA" id="ARBA00022989"/>
    </source>
</evidence>
<keyword evidence="3" id="KW-1003">Cell membrane</keyword>
<feature type="transmembrane region" description="Helical" evidence="12">
    <location>
        <begin position="72"/>
        <end position="91"/>
    </location>
</feature>
<sequence>MAWTEEKFEALIQRLEKLARQQPATYRMRVGLLAVLGYVYIFAVIAGLLAVFAAIAWFMIFSGRIHTAMIKLAILVLIPALIALRSLWVTFPPPTGLPLSRQQAPQLFALLDELTTKLQAPRFHHVLVTEGFNAAVAQVPRLGMLGWQKNYLLLGLPLLQALSLEQFRAVLAHELGHLSGNHSRFSGWIYRVRKTYAQLFERLQHSEQQGSWFLFERFFNWHAPFFNAYSFVLARNNEYEADRCAAELAGANHAAAALINVNIQAQFLESAYWPKIYQQVEQQIEPPATAFTNLTTALRQPAEPATATQWLNHALACKTDYADTHPCLSDRLSALGVSLSPEHPLTLPQPVSVSAARVLLGSTLTQLTAHFDRQWQEQMATSWRQRYAHLQECQKQLQVLETQAQSQPLTLEAAWERARLTLEVRDSAAAIPLLEAVLTMDPEHAAAHYTLGQVLLEQQEAAGIEHIEKAIAARFDWASSGYELILNFLYQQGQTEQIQIYQKRAEQHYETLMLARRERSSVQASDEFLAHDFSAETIQSLVTQLARYDQLKEAYLVRKVMHYFPEEAFYVLAVKRQQRFWETNSDQVDQKFIDQIADGMEFPEQTYILLLNKHTKNREKKLRQVAPTAIYRR</sequence>
<dbReference type="Pfam" id="PF01435">
    <property type="entry name" value="Peptidase_M48"/>
    <property type="match status" value="1"/>
</dbReference>
<keyword evidence="15" id="KW-1185">Reference proteome</keyword>
<keyword evidence="9 12" id="KW-1133">Transmembrane helix</keyword>
<feature type="domain" description="Peptidase M48" evidence="13">
    <location>
        <begin position="147"/>
        <end position="335"/>
    </location>
</feature>
<keyword evidence="4" id="KW-0645">Protease</keyword>
<keyword evidence="7 14" id="KW-0378">Hydrolase</keyword>
<evidence type="ECO:0000256" key="11">
    <source>
        <dbReference type="ARBA" id="ARBA00023136"/>
    </source>
</evidence>
<accession>A0ABV0J720</accession>
<evidence type="ECO:0000256" key="2">
    <source>
        <dbReference type="ARBA" id="ARBA00004651"/>
    </source>
</evidence>
<keyword evidence="6" id="KW-0479">Metal-binding</keyword>
<evidence type="ECO:0000256" key="10">
    <source>
        <dbReference type="ARBA" id="ARBA00023049"/>
    </source>
</evidence>
<dbReference type="Proteomes" id="UP001464891">
    <property type="component" value="Unassembled WGS sequence"/>
</dbReference>
<protein>
    <submittedName>
        <fullName evidence="14">M48 family metalloprotease</fullName>
        <ecNumber evidence="14">3.4.24.-</ecNumber>
    </submittedName>
</protein>
<evidence type="ECO:0000313" key="15">
    <source>
        <dbReference type="Proteomes" id="UP001464891"/>
    </source>
</evidence>
<reference evidence="14 15" key="1">
    <citation type="submission" date="2022-04" db="EMBL/GenBank/DDBJ databases">
        <title>Positive selection, recombination, and allopatry shape intraspecific diversity of widespread and dominant cyanobacteria.</title>
        <authorList>
            <person name="Wei J."/>
            <person name="Shu W."/>
            <person name="Hu C."/>
        </authorList>
    </citation>
    <scope>NUCLEOTIDE SEQUENCE [LARGE SCALE GENOMIC DNA]</scope>
    <source>
        <strain evidence="14 15">GB2-A4</strain>
    </source>
</reference>
<dbReference type="SUPFAM" id="SSF48452">
    <property type="entry name" value="TPR-like"/>
    <property type="match status" value="1"/>
</dbReference>
<keyword evidence="8" id="KW-0862">Zinc</keyword>
<keyword evidence="5 12" id="KW-0812">Transmembrane</keyword>
<dbReference type="EC" id="3.4.24.-" evidence="14"/>
<keyword evidence="11 12" id="KW-0472">Membrane</keyword>
<evidence type="ECO:0000256" key="8">
    <source>
        <dbReference type="ARBA" id="ARBA00022833"/>
    </source>
</evidence>
<keyword evidence="10 14" id="KW-0482">Metalloprotease</keyword>
<dbReference type="InterPro" id="IPR011990">
    <property type="entry name" value="TPR-like_helical_dom_sf"/>
</dbReference>
<dbReference type="RefSeq" id="WP_190435758.1">
    <property type="nucleotide sequence ID" value="NZ_JAMPKM010000005.1"/>
</dbReference>
<evidence type="ECO:0000256" key="12">
    <source>
        <dbReference type="SAM" id="Phobius"/>
    </source>
</evidence>
<dbReference type="CDD" id="cd07328">
    <property type="entry name" value="M48_Ste24p_like"/>
    <property type="match status" value="1"/>
</dbReference>
<comment type="caution">
    <text evidence="14">The sequence shown here is derived from an EMBL/GenBank/DDBJ whole genome shotgun (WGS) entry which is preliminary data.</text>
</comment>
<evidence type="ECO:0000313" key="14">
    <source>
        <dbReference type="EMBL" id="MEP0817572.1"/>
    </source>
</evidence>
<dbReference type="GO" id="GO:0008237">
    <property type="term" value="F:metallopeptidase activity"/>
    <property type="evidence" value="ECO:0007669"/>
    <property type="project" value="UniProtKB-KW"/>
</dbReference>
<dbReference type="Gene3D" id="1.25.40.10">
    <property type="entry name" value="Tetratricopeptide repeat domain"/>
    <property type="match status" value="1"/>
</dbReference>
<dbReference type="PANTHER" id="PTHR43221">
    <property type="entry name" value="PROTEASE HTPX"/>
    <property type="match status" value="1"/>
</dbReference>
<evidence type="ECO:0000256" key="4">
    <source>
        <dbReference type="ARBA" id="ARBA00022670"/>
    </source>
</evidence>
<evidence type="ECO:0000256" key="7">
    <source>
        <dbReference type="ARBA" id="ARBA00022801"/>
    </source>
</evidence>
<dbReference type="Pfam" id="PF14559">
    <property type="entry name" value="TPR_19"/>
    <property type="match status" value="1"/>
</dbReference>
<dbReference type="EMBL" id="JAMPKM010000005">
    <property type="protein sequence ID" value="MEP0817572.1"/>
    <property type="molecule type" value="Genomic_DNA"/>
</dbReference>
<evidence type="ECO:0000256" key="6">
    <source>
        <dbReference type="ARBA" id="ARBA00022723"/>
    </source>
</evidence>
<proteinExistence type="predicted"/>
<name>A0ABV0J720_9CYAN</name>
<evidence type="ECO:0000259" key="13">
    <source>
        <dbReference type="Pfam" id="PF01435"/>
    </source>
</evidence>
<organism evidence="14 15">
    <name type="scientific">Trichocoleus desertorum GB2-A4</name>
    <dbReference type="NCBI Taxonomy" id="2933944"/>
    <lineage>
        <taxon>Bacteria</taxon>
        <taxon>Bacillati</taxon>
        <taxon>Cyanobacteriota</taxon>
        <taxon>Cyanophyceae</taxon>
        <taxon>Leptolyngbyales</taxon>
        <taxon>Trichocoleusaceae</taxon>
        <taxon>Trichocoleus</taxon>
    </lineage>
</organism>
<feature type="transmembrane region" description="Helical" evidence="12">
    <location>
        <begin position="38"/>
        <end position="60"/>
    </location>
</feature>